<evidence type="ECO:0000313" key="2">
    <source>
        <dbReference type="EMBL" id="KAF6312913.1"/>
    </source>
</evidence>
<proteinExistence type="predicted"/>
<accession>A0A7J7UJ68</accession>
<name>A0A7J7UJ68_RHIFE</name>
<comment type="caution">
    <text evidence="2">The sequence shown here is derived from an EMBL/GenBank/DDBJ whole genome shotgun (WGS) entry which is preliminary data.</text>
</comment>
<dbReference type="InterPro" id="IPR039777">
    <property type="entry name" value="IFRD"/>
</dbReference>
<dbReference type="InterPro" id="IPR007701">
    <property type="entry name" value="Interferon-rel_develop_reg_N"/>
</dbReference>
<dbReference type="PANTHER" id="PTHR12354:SF8">
    <property type="entry name" value="INTERFERON-RELATED DEVELOPMENTAL REGULATOR 2"/>
    <property type="match status" value="1"/>
</dbReference>
<evidence type="ECO:0000259" key="1">
    <source>
        <dbReference type="Pfam" id="PF05004"/>
    </source>
</evidence>
<gene>
    <name evidence="2" type="ORF">mRhiFer1_006688</name>
</gene>
<sequence>MDALCSALRTLATDSSKYRAKSDRRRQRSTFRAVLHFVEGGNCEEETVRFGLEVLYVDSWARRRIYAAFKDVLGSGMHHHLQVEWPTGKVHPACLLRTGLSSLLSLPPEQRATP</sequence>
<dbReference type="Pfam" id="PF05004">
    <property type="entry name" value="IFRD"/>
    <property type="match status" value="1"/>
</dbReference>
<reference evidence="2 3" key="1">
    <citation type="journal article" date="2020" name="Nature">
        <title>Six reference-quality genomes reveal evolution of bat adaptations.</title>
        <authorList>
            <person name="Jebb D."/>
            <person name="Huang Z."/>
            <person name="Pippel M."/>
            <person name="Hughes G.M."/>
            <person name="Lavrichenko K."/>
            <person name="Devanna P."/>
            <person name="Winkler S."/>
            <person name="Jermiin L.S."/>
            <person name="Skirmuntt E.C."/>
            <person name="Katzourakis A."/>
            <person name="Burkitt-Gray L."/>
            <person name="Ray D.A."/>
            <person name="Sullivan K.A.M."/>
            <person name="Roscito J.G."/>
            <person name="Kirilenko B.M."/>
            <person name="Davalos L.M."/>
            <person name="Corthals A.P."/>
            <person name="Power M.L."/>
            <person name="Jones G."/>
            <person name="Ransome R.D."/>
            <person name="Dechmann D.K.N."/>
            <person name="Locatelli A.G."/>
            <person name="Puechmaille S.J."/>
            <person name="Fedrigo O."/>
            <person name="Jarvis E.D."/>
            <person name="Hiller M."/>
            <person name="Vernes S.C."/>
            <person name="Myers E.W."/>
            <person name="Teeling E.C."/>
        </authorList>
    </citation>
    <scope>NUCLEOTIDE SEQUENCE [LARGE SCALE GENOMIC DNA]</scope>
    <source>
        <strain evidence="2">MRhiFer1</strain>
        <tissue evidence="2">Lung</tissue>
    </source>
</reference>
<feature type="domain" description="Interferon-related developmental regulator N-terminal" evidence="1">
    <location>
        <begin position="2"/>
        <end position="39"/>
    </location>
</feature>
<protein>
    <submittedName>
        <fullName evidence="2">Interferon related developmental regulator 2</fullName>
    </submittedName>
</protein>
<organism evidence="2 3">
    <name type="scientific">Rhinolophus ferrumequinum</name>
    <name type="common">Greater horseshoe bat</name>
    <dbReference type="NCBI Taxonomy" id="59479"/>
    <lineage>
        <taxon>Eukaryota</taxon>
        <taxon>Metazoa</taxon>
        <taxon>Chordata</taxon>
        <taxon>Craniata</taxon>
        <taxon>Vertebrata</taxon>
        <taxon>Euteleostomi</taxon>
        <taxon>Mammalia</taxon>
        <taxon>Eutheria</taxon>
        <taxon>Laurasiatheria</taxon>
        <taxon>Chiroptera</taxon>
        <taxon>Yinpterochiroptera</taxon>
        <taxon>Rhinolophoidea</taxon>
        <taxon>Rhinolophidae</taxon>
        <taxon>Rhinolophinae</taxon>
        <taxon>Rhinolophus</taxon>
    </lineage>
</organism>
<dbReference type="AlphaFoldDB" id="A0A7J7UJ68"/>
<dbReference type="Proteomes" id="UP000585614">
    <property type="component" value="Unassembled WGS sequence"/>
</dbReference>
<dbReference type="PANTHER" id="PTHR12354">
    <property type="entry name" value="INTERFERON-RELATED DEVELOPMENTAL REGULATOR"/>
    <property type="match status" value="1"/>
</dbReference>
<evidence type="ECO:0000313" key="3">
    <source>
        <dbReference type="Proteomes" id="UP000585614"/>
    </source>
</evidence>
<dbReference type="EMBL" id="JACAGC010000016">
    <property type="protein sequence ID" value="KAF6312913.1"/>
    <property type="molecule type" value="Genomic_DNA"/>
</dbReference>